<proteinExistence type="predicted"/>
<sequence>MKEICPLCNGLYEIDFQCTNCDTKMIDNGPIVNYLDNYSPYLVDEISKKTDGAPKDKCVHLFQCPFCNENKSFIIERKNF</sequence>
<dbReference type="RefSeq" id="WP_216517588.1">
    <property type="nucleotide sequence ID" value="NZ_JAHLPM010000003.1"/>
</dbReference>
<gene>
    <name evidence="1" type="ORF">KQI42_05565</name>
</gene>
<evidence type="ECO:0000313" key="1">
    <source>
        <dbReference type="EMBL" id="MBU5437465.1"/>
    </source>
</evidence>
<comment type="caution">
    <text evidence="1">The sequence shown here is derived from an EMBL/GenBank/DDBJ whole genome shotgun (WGS) entry which is preliminary data.</text>
</comment>
<keyword evidence="2" id="KW-1185">Reference proteome</keyword>
<accession>A0ABS6E3I3</accession>
<name>A0ABS6E3I3_9FIRM</name>
<dbReference type="EMBL" id="JAHLPM010000003">
    <property type="protein sequence ID" value="MBU5437465.1"/>
    <property type="molecule type" value="Genomic_DNA"/>
</dbReference>
<organism evidence="1 2">
    <name type="scientific">Tissierella simiarum</name>
    <dbReference type="NCBI Taxonomy" id="2841534"/>
    <lineage>
        <taxon>Bacteria</taxon>
        <taxon>Bacillati</taxon>
        <taxon>Bacillota</taxon>
        <taxon>Tissierellia</taxon>
        <taxon>Tissierellales</taxon>
        <taxon>Tissierellaceae</taxon>
        <taxon>Tissierella</taxon>
    </lineage>
</organism>
<protein>
    <submittedName>
        <fullName evidence="1">Uncharacterized protein</fullName>
    </submittedName>
</protein>
<reference evidence="1 2" key="1">
    <citation type="submission" date="2021-06" db="EMBL/GenBank/DDBJ databases">
        <authorList>
            <person name="Sun Q."/>
            <person name="Li D."/>
        </authorList>
    </citation>
    <scope>NUCLEOTIDE SEQUENCE [LARGE SCALE GENOMIC DNA]</scope>
    <source>
        <strain evidence="1 2">MSJ-40</strain>
    </source>
</reference>
<evidence type="ECO:0000313" key="2">
    <source>
        <dbReference type="Proteomes" id="UP000749471"/>
    </source>
</evidence>
<dbReference type="Proteomes" id="UP000749471">
    <property type="component" value="Unassembled WGS sequence"/>
</dbReference>